<organism evidence="1 2">
    <name type="scientific">Clostridium tepidiprofundi DSM 19306</name>
    <dbReference type="NCBI Taxonomy" id="1121338"/>
    <lineage>
        <taxon>Bacteria</taxon>
        <taxon>Bacillati</taxon>
        <taxon>Bacillota</taxon>
        <taxon>Clostridia</taxon>
        <taxon>Eubacteriales</taxon>
        <taxon>Clostridiaceae</taxon>
        <taxon>Clostridium</taxon>
    </lineage>
</organism>
<keyword evidence="2" id="KW-1185">Reference proteome</keyword>
<proteinExistence type="predicted"/>
<dbReference type="AlphaFoldDB" id="A0A151AHR2"/>
<name>A0A151AHR2_9CLOT</name>
<dbReference type="RefSeq" id="WP_066827670.1">
    <property type="nucleotide sequence ID" value="NZ_LTBA01000114.1"/>
</dbReference>
<sequence length="154" mass="18115">MRFLTKFEVHVVWYYGEIPRSVKTQIWKQAGYSSSQSVVQNAKDMNETLISQRLQNAIENVIGNEKWNQFLKRALIKVEKLTITTENDYFRKLKYEFEKFTKEAENIFTVDGSTDDKIIERLKNAKDLLNKIDLNNITVDDGNTYIRILKSILN</sequence>
<evidence type="ECO:0000313" key="2">
    <source>
        <dbReference type="Proteomes" id="UP000075531"/>
    </source>
</evidence>
<protein>
    <submittedName>
        <fullName evidence="1">Uncharacterized protein</fullName>
    </submittedName>
</protein>
<dbReference type="Proteomes" id="UP000075531">
    <property type="component" value="Unassembled WGS sequence"/>
</dbReference>
<dbReference type="EMBL" id="LTBA01000114">
    <property type="protein sequence ID" value="KYH27163.1"/>
    <property type="molecule type" value="Genomic_DNA"/>
</dbReference>
<reference evidence="1 2" key="1">
    <citation type="submission" date="2016-02" db="EMBL/GenBank/DDBJ databases">
        <title>Genome sequence of Clostridium tepidiprofundi DSM 19306.</title>
        <authorList>
            <person name="Poehlein A."/>
            <person name="Daniel R."/>
        </authorList>
    </citation>
    <scope>NUCLEOTIDE SEQUENCE [LARGE SCALE GENOMIC DNA]</scope>
    <source>
        <strain evidence="1 2">DSM 19306</strain>
    </source>
</reference>
<dbReference type="PATRIC" id="fig|1121338.3.peg.2944"/>
<comment type="caution">
    <text evidence="1">The sequence shown here is derived from an EMBL/GenBank/DDBJ whole genome shotgun (WGS) entry which is preliminary data.</text>
</comment>
<gene>
    <name evidence="1" type="ORF">CLTEP_27900</name>
</gene>
<evidence type="ECO:0000313" key="1">
    <source>
        <dbReference type="EMBL" id="KYH27163.1"/>
    </source>
</evidence>
<accession>A0A151AHR2</accession>